<evidence type="ECO:0000256" key="6">
    <source>
        <dbReference type="ARBA" id="ARBA00023136"/>
    </source>
</evidence>
<name>F4L755_HALH1</name>
<evidence type="ECO:0000256" key="2">
    <source>
        <dbReference type="ARBA" id="ARBA00022448"/>
    </source>
</evidence>
<evidence type="ECO:0000256" key="5">
    <source>
        <dbReference type="ARBA" id="ARBA00022989"/>
    </source>
</evidence>
<dbReference type="AlphaFoldDB" id="F4L755"/>
<accession>F4L755</accession>
<comment type="subcellular location">
    <subcellularLocation>
        <location evidence="1">Cell membrane</location>
        <topology evidence="1">Multi-pass membrane protein</topology>
    </subcellularLocation>
</comment>
<evidence type="ECO:0000256" key="7">
    <source>
        <dbReference type="SAM" id="Phobius"/>
    </source>
</evidence>
<dbReference type="GO" id="GO:0055085">
    <property type="term" value="P:transmembrane transport"/>
    <property type="evidence" value="ECO:0007669"/>
    <property type="project" value="InterPro"/>
</dbReference>
<proteinExistence type="predicted"/>
<keyword evidence="4 7" id="KW-0812">Transmembrane</keyword>
<organism evidence="9 10">
    <name type="scientific">Haliscomenobacter hydrossis (strain ATCC 27775 / DSM 1100 / LMG 10767 / O)</name>
    <dbReference type="NCBI Taxonomy" id="760192"/>
    <lineage>
        <taxon>Bacteria</taxon>
        <taxon>Pseudomonadati</taxon>
        <taxon>Bacteroidota</taxon>
        <taxon>Saprospiria</taxon>
        <taxon>Saprospirales</taxon>
        <taxon>Haliscomenobacteraceae</taxon>
        <taxon>Haliscomenobacter</taxon>
    </lineage>
</organism>
<keyword evidence="3" id="KW-1003">Cell membrane</keyword>
<feature type="domain" description="ABC transmembrane type-1" evidence="8">
    <location>
        <begin position="68"/>
        <end position="247"/>
    </location>
</feature>
<dbReference type="RefSeq" id="WP_013766669.1">
    <property type="nucleotide sequence ID" value="NC_015510.1"/>
</dbReference>
<feature type="transmembrane region" description="Helical" evidence="7">
    <location>
        <begin position="78"/>
        <end position="98"/>
    </location>
</feature>
<dbReference type="KEGG" id="hhy:Halhy_4287"/>
<sequence>MSKITQDLLRAIQPNTSVSRPTLVLIILVQVIIALFAWYSSSEILPRPPEIFSAFGRLMKGGDLIRELFTSMTLCVQAMGLAILISLALSYLTVLPFFRPTAFIVSKGRFLTLVGLSFVFTLLTSGGHNLKLSLMVFGITVFFVTSATAMIQAIPKTEFNHARTLGMSEWQTVGEVIILGRLHEVFEIIRQNFAISWMMLTMVEGISRAEGGIGAMLLNQNKHLHLDAVFAIQILILLVGISMDYLIGVLKNIICPYASLSLERR</sequence>
<dbReference type="InterPro" id="IPR035906">
    <property type="entry name" value="MetI-like_sf"/>
</dbReference>
<dbReference type="SUPFAM" id="SSF161098">
    <property type="entry name" value="MetI-like"/>
    <property type="match status" value="1"/>
</dbReference>
<dbReference type="STRING" id="760192.Halhy_4287"/>
<evidence type="ECO:0000256" key="3">
    <source>
        <dbReference type="ARBA" id="ARBA00022475"/>
    </source>
</evidence>
<dbReference type="InterPro" id="IPR000515">
    <property type="entry name" value="MetI-like"/>
</dbReference>
<keyword evidence="2" id="KW-0813">Transport</keyword>
<evidence type="ECO:0000256" key="4">
    <source>
        <dbReference type="ARBA" id="ARBA00022692"/>
    </source>
</evidence>
<reference evidence="9 10" key="1">
    <citation type="journal article" date="2011" name="Stand. Genomic Sci.">
        <title>Complete genome sequence of Haliscomenobacter hydrossis type strain (O).</title>
        <authorList>
            <consortium name="US DOE Joint Genome Institute (JGI-PGF)"/>
            <person name="Daligault H."/>
            <person name="Lapidus A."/>
            <person name="Zeytun A."/>
            <person name="Nolan M."/>
            <person name="Lucas S."/>
            <person name="Del Rio T.G."/>
            <person name="Tice H."/>
            <person name="Cheng J.F."/>
            <person name="Tapia R."/>
            <person name="Han C."/>
            <person name="Goodwin L."/>
            <person name="Pitluck S."/>
            <person name="Liolios K."/>
            <person name="Pagani I."/>
            <person name="Ivanova N."/>
            <person name="Huntemann M."/>
            <person name="Mavromatis K."/>
            <person name="Mikhailova N."/>
            <person name="Pati A."/>
            <person name="Chen A."/>
            <person name="Palaniappan K."/>
            <person name="Land M."/>
            <person name="Hauser L."/>
            <person name="Brambilla E.M."/>
            <person name="Rohde M."/>
            <person name="Verbarg S."/>
            <person name="Goker M."/>
            <person name="Bristow J."/>
            <person name="Eisen J.A."/>
            <person name="Markowitz V."/>
            <person name="Hugenholtz P."/>
            <person name="Kyrpides N.C."/>
            <person name="Klenk H.P."/>
            <person name="Woyke T."/>
        </authorList>
    </citation>
    <scope>NUCLEOTIDE SEQUENCE [LARGE SCALE GENOMIC DNA]</scope>
    <source>
        <strain evidence="10">ATCC 27775 / DSM 1100 / LMG 10767 / O</strain>
    </source>
</reference>
<dbReference type="OrthoDB" id="9784957at2"/>
<dbReference type="EMBL" id="CP002691">
    <property type="protein sequence ID" value="AEE52131.1"/>
    <property type="molecule type" value="Genomic_DNA"/>
</dbReference>
<gene>
    <name evidence="9" type="ordered locus">Halhy_4287</name>
</gene>
<dbReference type="Proteomes" id="UP000008461">
    <property type="component" value="Chromosome"/>
</dbReference>
<dbReference type="GO" id="GO:0005886">
    <property type="term" value="C:plasma membrane"/>
    <property type="evidence" value="ECO:0007669"/>
    <property type="project" value="UniProtKB-SubCell"/>
</dbReference>
<keyword evidence="6 7" id="KW-0472">Membrane</keyword>
<protein>
    <submittedName>
        <fullName evidence="9">ABC-type transporter, integral membrane subunit</fullName>
    </submittedName>
</protein>
<feature type="transmembrane region" description="Helical" evidence="7">
    <location>
        <begin position="226"/>
        <end position="247"/>
    </location>
</feature>
<feature type="transmembrane region" description="Helical" evidence="7">
    <location>
        <begin position="21"/>
        <end position="39"/>
    </location>
</feature>
<evidence type="ECO:0000259" key="8">
    <source>
        <dbReference type="PROSITE" id="PS50928"/>
    </source>
</evidence>
<feature type="transmembrane region" description="Helical" evidence="7">
    <location>
        <begin position="110"/>
        <end position="128"/>
    </location>
</feature>
<dbReference type="Gene3D" id="1.10.3720.10">
    <property type="entry name" value="MetI-like"/>
    <property type="match status" value="1"/>
</dbReference>
<evidence type="ECO:0000256" key="1">
    <source>
        <dbReference type="ARBA" id="ARBA00004651"/>
    </source>
</evidence>
<keyword evidence="10" id="KW-1185">Reference proteome</keyword>
<reference key="2">
    <citation type="submission" date="2011-04" db="EMBL/GenBank/DDBJ databases">
        <title>Complete sequence of chromosome of Haliscomenobacter hydrossis DSM 1100.</title>
        <authorList>
            <consortium name="US DOE Joint Genome Institute (JGI-PGF)"/>
            <person name="Lucas S."/>
            <person name="Han J."/>
            <person name="Lapidus A."/>
            <person name="Bruce D."/>
            <person name="Goodwin L."/>
            <person name="Pitluck S."/>
            <person name="Peters L."/>
            <person name="Kyrpides N."/>
            <person name="Mavromatis K."/>
            <person name="Ivanova N."/>
            <person name="Ovchinnikova G."/>
            <person name="Pagani I."/>
            <person name="Daligault H."/>
            <person name="Detter J.C."/>
            <person name="Han C."/>
            <person name="Land M."/>
            <person name="Hauser L."/>
            <person name="Markowitz V."/>
            <person name="Cheng J.-F."/>
            <person name="Hugenholtz P."/>
            <person name="Woyke T."/>
            <person name="Wu D."/>
            <person name="Verbarg S."/>
            <person name="Frueling A."/>
            <person name="Brambilla E."/>
            <person name="Klenk H.-P."/>
            <person name="Eisen J.A."/>
        </authorList>
    </citation>
    <scope>NUCLEOTIDE SEQUENCE</scope>
    <source>
        <strain>DSM 1100</strain>
    </source>
</reference>
<feature type="transmembrane region" description="Helical" evidence="7">
    <location>
        <begin position="134"/>
        <end position="154"/>
    </location>
</feature>
<dbReference type="PANTHER" id="PTHR30151:SF0">
    <property type="entry name" value="ABC TRANSPORTER PERMEASE PROTEIN MJ0413-RELATED"/>
    <property type="match status" value="1"/>
</dbReference>
<dbReference type="PANTHER" id="PTHR30151">
    <property type="entry name" value="ALKANE SULFONATE ABC TRANSPORTER-RELATED, MEMBRANE SUBUNIT"/>
    <property type="match status" value="1"/>
</dbReference>
<dbReference type="eggNOG" id="COG0600">
    <property type="taxonomic scope" value="Bacteria"/>
</dbReference>
<dbReference type="HOGENOM" id="CLU_1076779_0_0_10"/>
<dbReference type="PROSITE" id="PS50928">
    <property type="entry name" value="ABC_TM1"/>
    <property type="match status" value="1"/>
</dbReference>
<keyword evidence="5 7" id="KW-1133">Transmembrane helix</keyword>
<evidence type="ECO:0000313" key="9">
    <source>
        <dbReference type="EMBL" id="AEE52131.1"/>
    </source>
</evidence>
<evidence type="ECO:0000313" key="10">
    <source>
        <dbReference type="Proteomes" id="UP000008461"/>
    </source>
</evidence>